<evidence type="ECO:0000313" key="2">
    <source>
        <dbReference type="Proteomes" id="UP000197138"/>
    </source>
</evidence>
<comment type="caution">
    <text evidence="1">The sequence shown here is derived from an EMBL/GenBank/DDBJ whole genome shotgun (WGS) entry which is preliminary data.</text>
</comment>
<evidence type="ECO:0000313" key="1">
    <source>
        <dbReference type="EMBL" id="OWM81363.1"/>
    </source>
</evidence>
<dbReference type="Proteomes" id="UP000197138">
    <property type="component" value="Unassembled WGS sequence"/>
</dbReference>
<gene>
    <name evidence="1" type="ORF">CDL15_Pgr007401</name>
</gene>
<organism evidence="1 2">
    <name type="scientific">Punica granatum</name>
    <name type="common">Pomegranate</name>
    <dbReference type="NCBI Taxonomy" id="22663"/>
    <lineage>
        <taxon>Eukaryota</taxon>
        <taxon>Viridiplantae</taxon>
        <taxon>Streptophyta</taxon>
        <taxon>Embryophyta</taxon>
        <taxon>Tracheophyta</taxon>
        <taxon>Spermatophyta</taxon>
        <taxon>Magnoliopsida</taxon>
        <taxon>eudicotyledons</taxon>
        <taxon>Gunneridae</taxon>
        <taxon>Pentapetalae</taxon>
        <taxon>rosids</taxon>
        <taxon>malvids</taxon>
        <taxon>Myrtales</taxon>
        <taxon>Lythraceae</taxon>
        <taxon>Punica</taxon>
    </lineage>
</organism>
<accession>A0A218X8V4</accession>
<reference evidence="2" key="1">
    <citation type="journal article" date="2017" name="Plant J.">
        <title>The pomegranate (Punica granatum L.) genome and the genomics of punicalagin biosynthesis.</title>
        <authorList>
            <person name="Qin G."/>
            <person name="Xu C."/>
            <person name="Ming R."/>
            <person name="Tang H."/>
            <person name="Guyot R."/>
            <person name="Kramer E.M."/>
            <person name="Hu Y."/>
            <person name="Yi X."/>
            <person name="Qi Y."/>
            <person name="Xu X."/>
            <person name="Gao Z."/>
            <person name="Pan H."/>
            <person name="Jian J."/>
            <person name="Tian Y."/>
            <person name="Yue Z."/>
            <person name="Xu Y."/>
        </authorList>
    </citation>
    <scope>NUCLEOTIDE SEQUENCE [LARGE SCALE GENOMIC DNA]</scope>
    <source>
        <strain evidence="2">cv. Dabenzi</strain>
    </source>
</reference>
<proteinExistence type="predicted"/>
<sequence>MKKLSSSVLYMKSFTCLNVSVGSEQSSISRNEFCPKLPSFIGLTPTRICIKCVKGIVDIIREDQLIKESVSPSDYDIKNSLRVSDTGHHCK</sequence>
<dbReference type="AlphaFoldDB" id="A0A218X8V4"/>
<protein>
    <submittedName>
        <fullName evidence="1">Uncharacterized protein</fullName>
    </submittedName>
</protein>
<name>A0A218X8V4_PUNGR</name>
<dbReference type="EMBL" id="MTKT01002214">
    <property type="protein sequence ID" value="OWM81363.1"/>
    <property type="molecule type" value="Genomic_DNA"/>
</dbReference>